<dbReference type="PANTHER" id="PTHR24321">
    <property type="entry name" value="DEHYDROGENASES, SHORT CHAIN"/>
    <property type="match status" value="1"/>
</dbReference>
<accession>A0A1H3N7N7</accession>
<dbReference type="Proteomes" id="UP000199663">
    <property type="component" value="Unassembled WGS sequence"/>
</dbReference>
<evidence type="ECO:0000256" key="1">
    <source>
        <dbReference type="ARBA" id="ARBA00006484"/>
    </source>
</evidence>
<dbReference type="InterPro" id="IPR036291">
    <property type="entry name" value="NAD(P)-bd_dom_sf"/>
</dbReference>
<protein>
    <submittedName>
        <fullName evidence="3">NAD(P)-dependent dehydrogenase, short-chain alcohol dehydrogenase family</fullName>
    </submittedName>
</protein>
<evidence type="ECO:0000256" key="2">
    <source>
        <dbReference type="ARBA" id="ARBA00023002"/>
    </source>
</evidence>
<dbReference type="Gene3D" id="3.40.50.720">
    <property type="entry name" value="NAD(P)-binding Rossmann-like Domain"/>
    <property type="match status" value="1"/>
</dbReference>
<dbReference type="PRINTS" id="PR00081">
    <property type="entry name" value="GDHRDH"/>
</dbReference>
<reference evidence="3 4" key="1">
    <citation type="submission" date="2016-10" db="EMBL/GenBank/DDBJ databases">
        <authorList>
            <person name="Varghese N."/>
            <person name="Submissions S."/>
        </authorList>
    </citation>
    <scope>NUCLEOTIDE SEQUENCE [LARGE SCALE GENOMIC DNA]</scope>
    <source>
        <strain evidence="3 4">DSM 17997</strain>
    </source>
</reference>
<keyword evidence="4" id="KW-1185">Reference proteome</keyword>
<dbReference type="EMBL" id="FNQC01000003">
    <property type="protein sequence ID" value="SDY84485.1"/>
    <property type="molecule type" value="Genomic_DNA"/>
</dbReference>
<dbReference type="SUPFAM" id="SSF51735">
    <property type="entry name" value="NAD(P)-binding Rossmann-fold domains"/>
    <property type="match status" value="1"/>
</dbReference>
<evidence type="ECO:0000313" key="3">
    <source>
        <dbReference type="EMBL" id="SDY84485.1"/>
    </source>
</evidence>
<dbReference type="RefSeq" id="WP_019597059.1">
    <property type="nucleotide sequence ID" value="NZ_FNQC01000003.1"/>
</dbReference>
<comment type="caution">
    <text evidence="3">The sequence shown here is derived from an EMBL/GenBank/DDBJ whole genome shotgun (WGS) entry which is preliminary data.</text>
</comment>
<evidence type="ECO:0000313" key="4">
    <source>
        <dbReference type="Proteomes" id="UP000199663"/>
    </source>
</evidence>
<name>A0A1H3N7N7_9BACT</name>
<comment type="similarity">
    <text evidence="1">Belongs to the short-chain dehydrogenases/reductases (SDR) family.</text>
</comment>
<gene>
    <name evidence="3" type="ORF">SAMN05444412_103118</name>
</gene>
<organism evidence="3 4">
    <name type="scientific">Rhodonellum ikkaensis</name>
    <dbReference type="NCBI Taxonomy" id="336829"/>
    <lineage>
        <taxon>Bacteria</taxon>
        <taxon>Pseudomonadati</taxon>
        <taxon>Bacteroidota</taxon>
        <taxon>Cytophagia</taxon>
        <taxon>Cytophagales</taxon>
        <taxon>Cytophagaceae</taxon>
        <taxon>Rhodonellum</taxon>
    </lineage>
</organism>
<sequence length="254" mass="27888">MTLKDKIAVITGGAGEIGLATARKFLDEGISGILLVDIEEEKLKSAIEKLNGKRVFYFVADVSCAGSSKAYIDKAIDKFGRIDILFLDAGKEEAVKSLSKYQEEVFDNVLGVHVKGVWLGLKYAFPYMQKYGGGSVIINSSIEGLKETTELMANTTKKHSNLGSIRVKALEGKPNVIRINSIFPKPLGNKLIKPFDSVFSPNTCGEVKKGYQQRIPLEYYATNEDIARLVTFLGSDDSKSISGATYMVDRRSRA</sequence>
<proteinExistence type="inferred from homology"/>
<dbReference type="CDD" id="cd05233">
    <property type="entry name" value="SDR_c"/>
    <property type="match status" value="1"/>
</dbReference>
<dbReference type="PANTHER" id="PTHR24321:SF11">
    <property type="entry name" value="BLR0893 PROTEIN"/>
    <property type="match status" value="1"/>
</dbReference>
<keyword evidence="2" id="KW-0560">Oxidoreductase</keyword>
<dbReference type="Pfam" id="PF13561">
    <property type="entry name" value="adh_short_C2"/>
    <property type="match status" value="1"/>
</dbReference>
<dbReference type="InterPro" id="IPR002347">
    <property type="entry name" value="SDR_fam"/>
</dbReference>